<keyword evidence="3" id="KW-1133">Transmembrane helix</keyword>
<organism evidence="5 6">
    <name type="scientific">Maribacter cobaltidurans</name>
    <dbReference type="NCBI Taxonomy" id="1178778"/>
    <lineage>
        <taxon>Bacteria</taxon>
        <taxon>Pseudomonadati</taxon>
        <taxon>Bacteroidota</taxon>
        <taxon>Flavobacteriia</taxon>
        <taxon>Flavobacteriales</taxon>
        <taxon>Flavobacteriaceae</taxon>
        <taxon>Maribacter</taxon>
    </lineage>
</organism>
<accession>A0A223V671</accession>
<dbReference type="EMBL" id="CP022957">
    <property type="protein sequence ID" value="ASV30915.1"/>
    <property type="molecule type" value="Genomic_DNA"/>
</dbReference>
<protein>
    <submittedName>
        <fullName evidence="5">Lipid A phosphate methyltransferase</fullName>
    </submittedName>
</protein>
<evidence type="ECO:0000313" key="6">
    <source>
        <dbReference type="Proteomes" id="UP000215244"/>
    </source>
</evidence>
<evidence type="ECO:0000313" key="5">
    <source>
        <dbReference type="EMBL" id="ASV30915.1"/>
    </source>
</evidence>
<keyword evidence="5" id="KW-0489">Methyltransferase</keyword>
<evidence type="ECO:0000256" key="4">
    <source>
        <dbReference type="ARBA" id="ARBA00023136"/>
    </source>
</evidence>
<evidence type="ECO:0000256" key="3">
    <source>
        <dbReference type="ARBA" id="ARBA00022989"/>
    </source>
</evidence>
<dbReference type="GO" id="GO:0012505">
    <property type="term" value="C:endomembrane system"/>
    <property type="evidence" value="ECO:0007669"/>
    <property type="project" value="UniProtKB-SubCell"/>
</dbReference>
<name>A0A223V671_9FLAO</name>
<dbReference type="Gene3D" id="1.20.120.1630">
    <property type="match status" value="1"/>
</dbReference>
<dbReference type="InterPro" id="IPR007318">
    <property type="entry name" value="Phopholipid_MeTrfase"/>
</dbReference>
<gene>
    <name evidence="5" type="ORF">CJ263_12210</name>
</gene>
<dbReference type="KEGG" id="marb:CJ263_12210"/>
<dbReference type="PANTHER" id="PTHR12714:SF9">
    <property type="entry name" value="PROTEIN-S-ISOPRENYLCYSTEINE O-METHYLTRANSFERASE"/>
    <property type="match status" value="1"/>
</dbReference>
<dbReference type="RefSeq" id="WP_094997529.1">
    <property type="nucleotide sequence ID" value="NZ_BMJL01000007.1"/>
</dbReference>
<keyword evidence="5" id="KW-0808">Transferase</keyword>
<comment type="subcellular location">
    <subcellularLocation>
        <location evidence="1">Endomembrane system</location>
        <topology evidence="1">Multi-pass membrane protein</topology>
    </subcellularLocation>
</comment>
<dbReference type="GO" id="GO:0008168">
    <property type="term" value="F:methyltransferase activity"/>
    <property type="evidence" value="ECO:0007669"/>
    <property type="project" value="UniProtKB-KW"/>
</dbReference>
<keyword evidence="6" id="KW-1185">Reference proteome</keyword>
<evidence type="ECO:0000256" key="2">
    <source>
        <dbReference type="ARBA" id="ARBA00022692"/>
    </source>
</evidence>
<dbReference type="OrthoDB" id="9809773at2"/>
<dbReference type="Pfam" id="PF04191">
    <property type="entry name" value="PEMT"/>
    <property type="match status" value="1"/>
</dbReference>
<reference evidence="5 6" key="1">
    <citation type="submission" date="2017-08" db="EMBL/GenBank/DDBJ databases">
        <title>The complete genome sequence of Maribacter sp. B1, isolated from deep-sea sediment.</title>
        <authorList>
            <person name="Wu Y.-H."/>
            <person name="Cheng H."/>
            <person name="Xu X.-W."/>
        </authorList>
    </citation>
    <scope>NUCLEOTIDE SEQUENCE [LARGE SCALE GENOMIC DNA]</scope>
    <source>
        <strain evidence="5 6">B1</strain>
    </source>
</reference>
<sequence length="250" mass="29602">MALQEELKTQGDFLFKNRSYLPLIILVIGLLVFIYQKHYNSEAIDNWLPEFFDYIWLGISLFGLYIRVVTVAHTPKNTSGRNTTEGQIAEELNTTGIYSIVRHPLYLGNFFMWLGVAMLTNNTWFVITFVLFYAFYYERIMYAEESFLRQKFGNIYLDWAKKTPAFMPSFKYYQKAKYPFSIKKALKKEKNGLAAVFLIFWVFSFIGEMIKLQAIKFEYDFWFYGALASSIIYIVLKIMKKQKLLDEINR</sequence>
<dbReference type="PROSITE" id="PS50244">
    <property type="entry name" value="S5A_REDUCTASE"/>
    <property type="match status" value="1"/>
</dbReference>
<dbReference type="GO" id="GO:0032259">
    <property type="term" value="P:methylation"/>
    <property type="evidence" value="ECO:0007669"/>
    <property type="project" value="UniProtKB-KW"/>
</dbReference>
<evidence type="ECO:0000256" key="1">
    <source>
        <dbReference type="ARBA" id="ARBA00004127"/>
    </source>
</evidence>
<keyword evidence="4" id="KW-0472">Membrane</keyword>
<dbReference type="Proteomes" id="UP000215244">
    <property type="component" value="Chromosome"/>
</dbReference>
<proteinExistence type="predicted"/>
<dbReference type="PANTHER" id="PTHR12714">
    <property type="entry name" value="PROTEIN-S ISOPRENYLCYSTEINE O-METHYLTRANSFERASE"/>
    <property type="match status" value="1"/>
</dbReference>
<keyword evidence="2" id="KW-0812">Transmembrane</keyword>
<dbReference type="AlphaFoldDB" id="A0A223V671"/>